<evidence type="ECO:0000313" key="1">
    <source>
        <dbReference type="EMBL" id="TEB12403.1"/>
    </source>
</evidence>
<dbReference type="EMBL" id="QFFZ01000007">
    <property type="protein sequence ID" value="TEB12403.1"/>
    <property type="molecule type" value="Genomic_DNA"/>
</dbReference>
<keyword evidence="2" id="KW-1185">Reference proteome</keyword>
<evidence type="ECO:0000313" key="2">
    <source>
        <dbReference type="Proteomes" id="UP000297597"/>
    </source>
</evidence>
<proteinExistence type="predicted"/>
<comment type="caution">
    <text evidence="1">The sequence shown here is derived from an EMBL/GenBank/DDBJ whole genome shotgun (WGS) entry which is preliminary data.</text>
</comment>
<sequence>MESIHVETAKETNIDAKPVYVYDEKLGWVDVTLFLENLKKTMNLYKRTMRTDFNLIRLYYSSC</sequence>
<gene>
    <name evidence="1" type="ORF">Pmgp_01020</name>
</gene>
<organism evidence="1 2">
    <name type="scientific">Pelotomaculum propionicicum</name>
    <dbReference type="NCBI Taxonomy" id="258475"/>
    <lineage>
        <taxon>Bacteria</taxon>
        <taxon>Bacillati</taxon>
        <taxon>Bacillota</taxon>
        <taxon>Clostridia</taxon>
        <taxon>Eubacteriales</taxon>
        <taxon>Desulfotomaculaceae</taxon>
        <taxon>Pelotomaculum</taxon>
    </lineage>
</organism>
<protein>
    <submittedName>
        <fullName evidence="1">Uncharacterized protein</fullName>
    </submittedName>
</protein>
<dbReference type="RefSeq" id="WP_134212895.1">
    <property type="nucleotide sequence ID" value="NZ_QFFZ01000007.1"/>
</dbReference>
<dbReference type="Proteomes" id="UP000297597">
    <property type="component" value="Unassembled WGS sequence"/>
</dbReference>
<dbReference type="AlphaFoldDB" id="A0A4Y7RU49"/>
<name>A0A4Y7RU49_9FIRM</name>
<reference evidence="1 2" key="1">
    <citation type="journal article" date="2018" name="Environ. Microbiol.">
        <title>Novel energy conservation strategies and behaviour of Pelotomaculum schinkii driving syntrophic propionate catabolism.</title>
        <authorList>
            <person name="Hidalgo-Ahumada C.A.P."/>
            <person name="Nobu M.K."/>
            <person name="Narihiro T."/>
            <person name="Tamaki H."/>
            <person name="Liu W.T."/>
            <person name="Kamagata Y."/>
            <person name="Stams A.J.M."/>
            <person name="Imachi H."/>
            <person name="Sousa D.Z."/>
        </authorList>
    </citation>
    <scope>NUCLEOTIDE SEQUENCE [LARGE SCALE GENOMIC DNA]</scope>
    <source>
        <strain evidence="1 2">MGP</strain>
    </source>
</reference>
<accession>A0A4Y7RU49</accession>